<sequence>MAFAVASAWASSMAAGLIAAAGTVSSVGTLASGTTLVGVPTVGKCPKRDSWVGPFPSPSLALILLSTAVVALGSMPVVLSTLGFTQAGIAASSVAAKMMSMAAIANGGGVAAGSLVATLQSLGAAGLSLSTKIVLASTGCTLGALLVP</sequence>
<dbReference type="InterPro" id="IPR038213">
    <property type="entry name" value="IFI6/IFI27-like_sf"/>
</dbReference>
<dbReference type="PANTHER" id="PTHR16932:SF2">
    <property type="entry name" value="INTERFERON ALPHA-INDUCIBLE PROTEIN 27, MITOCHONDRIAL"/>
    <property type="match status" value="1"/>
</dbReference>
<organism evidence="7 8">
    <name type="scientific">Chrysochloris asiatica</name>
    <name type="common">Cape golden mole</name>
    <dbReference type="NCBI Taxonomy" id="185453"/>
    <lineage>
        <taxon>Eukaryota</taxon>
        <taxon>Metazoa</taxon>
        <taxon>Chordata</taxon>
        <taxon>Craniata</taxon>
        <taxon>Vertebrata</taxon>
        <taxon>Euteleostomi</taxon>
        <taxon>Mammalia</taxon>
        <taxon>Eutheria</taxon>
        <taxon>Afrotheria</taxon>
        <taxon>Chrysochloridae</taxon>
        <taxon>Chrysochlorinae</taxon>
        <taxon>Chrysochloris</taxon>
    </lineage>
</organism>
<dbReference type="Proteomes" id="UP000504623">
    <property type="component" value="Unplaced"/>
</dbReference>
<evidence type="ECO:0000256" key="5">
    <source>
        <dbReference type="ARBA" id="ARBA00023136"/>
    </source>
</evidence>
<keyword evidence="7" id="KW-1185">Reference proteome</keyword>
<keyword evidence="3 6" id="KW-0812">Transmembrane</keyword>
<dbReference type="GO" id="GO:0097193">
    <property type="term" value="P:intrinsic apoptotic signaling pathway"/>
    <property type="evidence" value="ECO:0007669"/>
    <property type="project" value="TreeGrafter"/>
</dbReference>
<dbReference type="InterPro" id="IPR009311">
    <property type="entry name" value="IFI6/IFI27-like"/>
</dbReference>
<evidence type="ECO:0000256" key="2">
    <source>
        <dbReference type="ARBA" id="ARBA00007262"/>
    </source>
</evidence>
<feature type="transmembrane region" description="Helical" evidence="6">
    <location>
        <begin position="60"/>
        <end position="82"/>
    </location>
</feature>
<dbReference type="Pfam" id="PF06140">
    <property type="entry name" value="Ifi-6-16"/>
    <property type="match status" value="1"/>
</dbReference>
<keyword evidence="5 6" id="KW-0472">Membrane</keyword>
<dbReference type="PANTHER" id="PTHR16932">
    <property type="entry name" value="INTERFERON ALPHA-INDUCIBLE PROTEIN 27"/>
    <property type="match status" value="1"/>
</dbReference>
<dbReference type="OrthoDB" id="440424at2759"/>
<protein>
    <submittedName>
        <fullName evidence="8">Interferon alpha-inducible protein 27-like protein 2-like</fullName>
    </submittedName>
</protein>
<evidence type="ECO:0000256" key="3">
    <source>
        <dbReference type="ARBA" id="ARBA00022692"/>
    </source>
</evidence>
<evidence type="ECO:0000313" key="8">
    <source>
        <dbReference type="RefSeq" id="XP_006839689.1"/>
    </source>
</evidence>
<dbReference type="GeneID" id="102812228"/>
<proteinExistence type="inferred from homology"/>
<evidence type="ECO:0000256" key="1">
    <source>
        <dbReference type="ARBA" id="ARBA00004141"/>
    </source>
</evidence>
<dbReference type="GO" id="GO:0001836">
    <property type="term" value="P:release of cytochrome c from mitochondria"/>
    <property type="evidence" value="ECO:0007669"/>
    <property type="project" value="TreeGrafter"/>
</dbReference>
<name>A0A9B0T3Z6_CHRAS</name>
<dbReference type="AlphaFoldDB" id="A0A9B0T3Z6"/>
<evidence type="ECO:0000256" key="4">
    <source>
        <dbReference type="ARBA" id="ARBA00022989"/>
    </source>
</evidence>
<accession>A0A9B0T3Z6</accession>
<dbReference type="Gene3D" id="6.10.110.10">
    <property type="match status" value="1"/>
</dbReference>
<reference evidence="8" key="1">
    <citation type="submission" date="2025-08" db="UniProtKB">
        <authorList>
            <consortium name="RefSeq"/>
        </authorList>
    </citation>
    <scope>IDENTIFICATION</scope>
    <source>
        <tissue evidence="8">Spleen</tissue>
    </source>
</reference>
<comment type="subcellular location">
    <subcellularLocation>
        <location evidence="1">Membrane</location>
        <topology evidence="1">Multi-pass membrane protein</topology>
    </subcellularLocation>
</comment>
<comment type="similarity">
    <text evidence="2">Belongs to the IFI6/IFI27 family.</text>
</comment>
<keyword evidence="4 6" id="KW-1133">Transmembrane helix</keyword>
<feature type="transmembrane region" description="Helical" evidence="6">
    <location>
        <begin position="94"/>
        <end position="117"/>
    </location>
</feature>
<evidence type="ECO:0000313" key="7">
    <source>
        <dbReference type="Proteomes" id="UP000504623"/>
    </source>
</evidence>
<dbReference type="RefSeq" id="XP_006839689.1">
    <property type="nucleotide sequence ID" value="XM_006839626.1"/>
</dbReference>
<dbReference type="GO" id="GO:0031966">
    <property type="term" value="C:mitochondrial membrane"/>
    <property type="evidence" value="ECO:0007669"/>
    <property type="project" value="TreeGrafter"/>
</dbReference>
<gene>
    <name evidence="8" type="primary">LOC102812228</name>
</gene>
<evidence type="ECO:0000256" key="6">
    <source>
        <dbReference type="SAM" id="Phobius"/>
    </source>
</evidence>